<sequence>MSESPVAPARGSVGVMLPLDLPVGEVLPYVRRAEELGFDQVWVVEDLGWRGGVAQAATVLASTANLTVGIGIMPAGARNVAFAAMELATLAQLHPGRVIAGIGHGMPAWMRQVGSWPASPLTLIKEYARALRLLVAGEPGPANGRYVRCEGVVLTEIPDIVPPVILGVRGPKSQAVAGEVADGLLLAEPAAPGYITASLRNLGADAAANPPEIVVYDAAAVDDDEEAALTRVRAALEPVGEPQWAAHIDPLPFAEELRAHRAASPDARHFARTMPAEWVRALSIAGTPDRARAAIDARHAAGATSVVLAPAGPDRLAALDALARALPHRP</sequence>
<dbReference type="InterPro" id="IPR036661">
    <property type="entry name" value="Luciferase-like_sf"/>
</dbReference>
<dbReference type="CDD" id="cd01097">
    <property type="entry name" value="Tetrahydromethanopterin_reductase"/>
    <property type="match status" value="1"/>
</dbReference>
<name>A0A9Q3VQE0_9ACTN</name>
<reference evidence="3" key="1">
    <citation type="submission" date="2021-12" db="EMBL/GenBank/DDBJ databases">
        <authorList>
            <person name="Lee J.-H."/>
            <person name="Kim S.-B."/>
        </authorList>
    </citation>
    <scope>NUCLEOTIDE SEQUENCE</scope>
    <source>
        <strain evidence="3">NR30</strain>
    </source>
</reference>
<organism evidence="3 4">
    <name type="scientific">Streptomyces guryensis</name>
    <dbReference type="NCBI Taxonomy" id="2886947"/>
    <lineage>
        <taxon>Bacteria</taxon>
        <taxon>Bacillati</taxon>
        <taxon>Actinomycetota</taxon>
        <taxon>Actinomycetes</taxon>
        <taxon>Kitasatosporales</taxon>
        <taxon>Streptomycetaceae</taxon>
        <taxon>Streptomyces</taxon>
    </lineage>
</organism>
<keyword evidence="4" id="KW-1185">Reference proteome</keyword>
<dbReference type="GO" id="GO:0016705">
    <property type="term" value="F:oxidoreductase activity, acting on paired donors, with incorporation or reduction of molecular oxygen"/>
    <property type="evidence" value="ECO:0007669"/>
    <property type="project" value="InterPro"/>
</dbReference>
<dbReference type="EMBL" id="JAJSBI010000006">
    <property type="protein sequence ID" value="MCD9875050.1"/>
    <property type="molecule type" value="Genomic_DNA"/>
</dbReference>
<protein>
    <submittedName>
        <fullName evidence="3">LLM class flavin-dependent oxidoreductase</fullName>
    </submittedName>
</protein>
<proteinExistence type="predicted"/>
<comment type="caution">
    <text evidence="3">The sequence shown here is derived from an EMBL/GenBank/DDBJ whole genome shotgun (WGS) entry which is preliminary data.</text>
</comment>
<evidence type="ECO:0000259" key="2">
    <source>
        <dbReference type="Pfam" id="PF00296"/>
    </source>
</evidence>
<dbReference type="Proteomes" id="UP001108029">
    <property type="component" value="Unassembled WGS sequence"/>
</dbReference>
<dbReference type="PANTHER" id="PTHR43244:SF1">
    <property type="entry name" value="5,10-METHYLENETETRAHYDROMETHANOPTERIN REDUCTASE"/>
    <property type="match status" value="1"/>
</dbReference>
<dbReference type="InterPro" id="IPR011251">
    <property type="entry name" value="Luciferase-like_dom"/>
</dbReference>
<evidence type="ECO:0000313" key="4">
    <source>
        <dbReference type="Proteomes" id="UP001108029"/>
    </source>
</evidence>
<dbReference type="PANTHER" id="PTHR43244">
    <property type="match status" value="1"/>
</dbReference>
<dbReference type="RefSeq" id="WP_232649170.1">
    <property type="nucleotide sequence ID" value="NZ_JAJSBI010000006.1"/>
</dbReference>
<gene>
    <name evidence="3" type="ORF">LJ657_15460</name>
</gene>
<dbReference type="AlphaFoldDB" id="A0A9Q3VQE0"/>
<accession>A0A9Q3VQE0</accession>
<dbReference type="Pfam" id="PF00296">
    <property type="entry name" value="Bac_luciferase"/>
    <property type="match status" value="1"/>
</dbReference>
<feature type="domain" description="Luciferase-like" evidence="2">
    <location>
        <begin position="22"/>
        <end position="304"/>
    </location>
</feature>
<evidence type="ECO:0000313" key="3">
    <source>
        <dbReference type="EMBL" id="MCD9875050.1"/>
    </source>
</evidence>
<dbReference type="InterPro" id="IPR050564">
    <property type="entry name" value="F420-G6PD/mer"/>
</dbReference>
<dbReference type="Gene3D" id="3.20.20.30">
    <property type="entry name" value="Luciferase-like domain"/>
    <property type="match status" value="1"/>
</dbReference>
<keyword evidence="1" id="KW-0560">Oxidoreductase</keyword>
<dbReference type="SUPFAM" id="SSF51679">
    <property type="entry name" value="Bacterial luciferase-like"/>
    <property type="match status" value="1"/>
</dbReference>
<evidence type="ECO:0000256" key="1">
    <source>
        <dbReference type="ARBA" id="ARBA00023002"/>
    </source>
</evidence>